<evidence type="ECO:0000313" key="1">
    <source>
        <dbReference type="EMBL" id="GBO46017.1"/>
    </source>
</evidence>
<reference evidence="1 2" key="1">
    <citation type="journal article" date="2019" name="Sci. Rep.">
        <title>Orb-weaving spider Araneus ventricosus genome elucidates the spidroin gene catalogue.</title>
        <authorList>
            <person name="Kono N."/>
            <person name="Nakamura H."/>
            <person name="Ohtoshi R."/>
            <person name="Moran D.A.P."/>
            <person name="Shinohara A."/>
            <person name="Yoshida Y."/>
            <person name="Fujiwara M."/>
            <person name="Mori M."/>
            <person name="Tomita M."/>
            <person name="Arakawa K."/>
        </authorList>
    </citation>
    <scope>NUCLEOTIDE SEQUENCE [LARGE SCALE GENOMIC DNA]</scope>
</reference>
<gene>
    <name evidence="1" type="ORF">AVEN_87573_1</name>
</gene>
<protein>
    <submittedName>
        <fullName evidence="1">Uncharacterized protein</fullName>
    </submittedName>
</protein>
<sequence length="63" mass="7629">MKRCRDLSWEEKVKLTKAFEEDQLTYWARKKPCPNIIASFLLCRAHNRKERLLEQKELIHTAN</sequence>
<evidence type="ECO:0000313" key="2">
    <source>
        <dbReference type="Proteomes" id="UP000499080"/>
    </source>
</evidence>
<organism evidence="1 2">
    <name type="scientific">Araneus ventricosus</name>
    <name type="common">Orbweaver spider</name>
    <name type="synonym">Epeira ventricosa</name>
    <dbReference type="NCBI Taxonomy" id="182803"/>
    <lineage>
        <taxon>Eukaryota</taxon>
        <taxon>Metazoa</taxon>
        <taxon>Ecdysozoa</taxon>
        <taxon>Arthropoda</taxon>
        <taxon>Chelicerata</taxon>
        <taxon>Arachnida</taxon>
        <taxon>Araneae</taxon>
        <taxon>Araneomorphae</taxon>
        <taxon>Entelegynae</taxon>
        <taxon>Araneoidea</taxon>
        <taxon>Araneidae</taxon>
        <taxon>Araneus</taxon>
    </lineage>
</organism>
<feature type="non-terminal residue" evidence="1">
    <location>
        <position position="63"/>
    </location>
</feature>
<name>A0A4Y2XCR3_ARAVE</name>
<comment type="caution">
    <text evidence="1">The sequence shown here is derived from an EMBL/GenBank/DDBJ whole genome shotgun (WGS) entry which is preliminary data.</text>
</comment>
<keyword evidence="2" id="KW-1185">Reference proteome</keyword>
<accession>A0A4Y2XCR3</accession>
<dbReference type="AlphaFoldDB" id="A0A4Y2XCR3"/>
<dbReference type="EMBL" id="BGPR01073445">
    <property type="protein sequence ID" value="GBO46017.1"/>
    <property type="molecule type" value="Genomic_DNA"/>
</dbReference>
<proteinExistence type="predicted"/>
<dbReference type="Proteomes" id="UP000499080">
    <property type="component" value="Unassembled WGS sequence"/>
</dbReference>